<organism evidence="1">
    <name type="scientific">Tanacetum cinerariifolium</name>
    <name type="common">Dalmatian daisy</name>
    <name type="synonym">Chrysanthemum cinerariifolium</name>
    <dbReference type="NCBI Taxonomy" id="118510"/>
    <lineage>
        <taxon>Eukaryota</taxon>
        <taxon>Viridiplantae</taxon>
        <taxon>Streptophyta</taxon>
        <taxon>Embryophyta</taxon>
        <taxon>Tracheophyta</taxon>
        <taxon>Spermatophyta</taxon>
        <taxon>Magnoliopsida</taxon>
        <taxon>eudicotyledons</taxon>
        <taxon>Gunneridae</taxon>
        <taxon>Pentapetalae</taxon>
        <taxon>asterids</taxon>
        <taxon>campanulids</taxon>
        <taxon>Asterales</taxon>
        <taxon>Asteraceae</taxon>
        <taxon>Asteroideae</taxon>
        <taxon>Anthemideae</taxon>
        <taxon>Anthemidinae</taxon>
        <taxon>Tanacetum</taxon>
    </lineage>
</organism>
<name>A0A6L2L3Z1_TANCI</name>
<dbReference type="AlphaFoldDB" id="A0A6L2L3Z1"/>
<comment type="caution">
    <text evidence="1">The sequence shown here is derived from an EMBL/GenBank/DDBJ whole genome shotgun (WGS) entry which is preliminary data.</text>
</comment>
<accession>A0A6L2L3Z1</accession>
<protein>
    <submittedName>
        <fullName evidence="1">Retrovirus-related Pol polyprotein from transposon TNT 1-94</fullName>
    </submittedName>
</protein>
<dbReference type="CDD" id="cd09272">
    <property type="entry name" value="RNase_HI_RT_Ty1"/>
    <property type="match status" value="1"/>
</dbReference>
<evidence type="ECO:0000313" key="1">
    <source>
        <dbReference type="EMBL" id="GEU56296.1"/>
    </source>
</evidence>
<dbReference type="PANTHER" id="PTHR11439">
    <property type="entry name" value="GAG-POL-RELATED RETROTRANSPOSON"/>
    <property type="match status" value="1"/>
</dbReference>
<sequence length="175" mass="19888">ADYAGCKDTFKSTFDGAQFLDADYAGCKDTFKSTFGEAQFLGEKLKQDCMALSTTKAEYVSLSACCAQVLWMRTQLTDYGFHFNKISIYYDSKSALAISCNPVQHSRTKHIAVRYHFIKEHVEKGSIELYFVKTDYQLADLFTKALPVDRFNYLVCHLGMHSLSPQKLDRLAKSQ</sequence>
<proteinExistence type="predicted"/>
<gene>
    <name evidence="1" type="ORF">Tci_028274</name>
</gene>
<dbReference type="EMBL" id="BKCJ010003640">
    <property type="protein sequence ID" value="GEU56296.1"/>
    <property type="molecule type" value="Genomic_DNA"/>
</dbReference>
<reference evidence="1" key="1">
    <citation type="journal article" date="2019" name="Sci. Rep.">
        <title>Draft genome of Tanacetum cinerariifolium, the natural source of mosquito coil.</title>
        <authorList>
            <person name="Yamashiro T."/>
            <person name="Shiraishi A."/>
            <person name="Satake H."/>
            <person name="Nakayama K."/>
        </authorList>
    </citation>
    <scope>NUCLEOTIDE SEQUENCE</scope>
</reference>
<feature type="non-terminal residue" evidence="1">
    <location>
        <position position="1"/>
    </location>
</feature>
<dbReference type="PANTHER" id="PTHR11439:SF495">
    <property type="entry name" value="REVERSE TRANSCRIPTASE, RNA-DEPENDENT DNA POLYMERASE-RELATED"/>
    <property type="match status" value="1"/>
</dbReference>